<evidence type="ECO:0000313" key="2">
    <source>
        <dbReference type="Proteomes" id="UP000515908"/>
    </source>
</evidence>
<evidence type="ECO:0000313" key="1">
    <source>
        <dbReference type="EMBL" id="CAD2213913.1"/>
    </source>
</evidence>
<dbReference type="Proteomes" id="UP000515908">
    <property type="component" value="Chromosome 02"/>
</dbReference>
<proteinExistence type="predicted"/>
<sequence length="132" mass="15539">MEVLQPLVSASCFNVIVDRCQTLFASGEENEEDRSCPSKALREYLQKRNNADGTQTTEYLFDILFFGEHAPFLQEYTTTDGKGSRDITTFPKMFFDWINVEEMEHNRVYNDELFWRYLPPFPLTKVFTLEDL</sequence>
<keyword evidence="2" id="KW-1185">Reference proteome</keyword>
<gene>
    <name evidence="1" type="ORF">ADEAN_000135700</name>
</gene>
<dbReference type="EMBL" id="LR877146">
    <property type="protein sequence ID" value="CAD2213913.1"/>
    <property type="molecule type" value="Genomic_DNA"/>
</dbReference>
<protein>
    <submittedName>
        <fullName evidence="1">Uncharacterized protein</fullName>
    </submittedName>
</protein>
<accession>A0A7G2C581</accession>
<dbReference type="AlphaFoldDB" id="A0A7G2C581"/>
<organism evidence="1 2">
    <name type="scientific">Angomonas deanei</name>
    <dbReference type="NCBI Taxonomy" id="59799"/>
    <lineage>
        <taxon>Eukaryota</taxon>
        <taxon>Discoba</taxon>
        <taxon>Euglenozoa</taxon>
        <taxon>Kinetoplastea</taxon>
        <taxon>Metakinetoplastina</taxon>
        <taxon>Trypanosomatida</taxon>
        <taxon>Trypanosomatidae</taxon>
        <taxon>Strigomonadinae</taxon>
        <taxon>Angomonas</taxon>
    </lineage>
</organism>
<name>A0A7G2C581_9TRYP</name>
<dbReference type="VEuPathDB" id="TriTrypDB:ADEAN_000135700"/>
<reference evidence="1 2" key="1">
    <citation type="submission" date="2020-08" db="EMBL/GenBank/DDBJ databases">
        <authorList>
            <person name="Newling K."/>
            <person name="Davey J."/>
            <person name="Forrester S."/>
        </authorList>
    </citation>
    <scope>NUCLEOTIDE SEQUENCE [LARGE SCALE GENOMIC DNA]</scope>
    <source>
        <strain evidence="2">Crithidia deanei Carvalho (ATCC PRA-265)</strain>
    </source>
</reference>